<keyword evidence="1" id="KW-0808">Transferase</keyword>
<gene>
    <name evidence="1" type="ORF">MM415B00659_0012</name>
</gene>
<dbReference type="GO" id="GO:0032259">
    <property type="term" value="P:methylation"/>
    <property type="evidence" value="ECO:0007669"/>
    <property type="project" value="UniProtKB-KW"/>
</dbReference>
<protein>
    <submittedName>
        <fullName evidence="1">Putative methyltransferase</fullName>
    </submittedName>
</protein>
<organism evidence="1">
    <name type="scientific">viral metagenome</name>
    <dbReference type="NCBI Taxonomy" id="1070528"/>
    <lineage>
        <taxon>unclassified sequences</taxon>
        <taxon>metagenomes</taxon>
        <taxon>organismal metagenomes</taxon>
    </lineage>
</organism>
<dbReference type="Gene3D" id="3.40.50.150">
    <property type="entry name" value="Vaccinia Virus protein VP39"/>
    <property type="match status" value="1"/>
</dbReference>
<dbReference type="GO" id="GO:0008168">
    <property type="term" value="F:methyltransferase activity"/>
    <property type="evidence" value="ECO:0007669"/>
    <property type="project" value="UniProtKB-KW"/>
</dbReference>
<dbReference type="SUPFAM" id="SSF53335">
    <property type="entry name" value="S-adenosyl-L-methionine-dependent methyltransferases"/>
    <property type="match status" value="1"/>
</dbReference>
<proteinExistence type="predicted"/>
<dbReference type="EMBL" id="MT141489">
    <property type="protein sequence ID" value="QJA63058.1"/>
    <property type="molecule type" value="Genomic_DNA"/>
</dbReference>
<reference evidence="1" key="1">
    <citation type="submission" date="2020-03" db="EMBL/GenBank/DDBJ databases">
        <title>The deep terrestrial virosphere.</title>
        <authorList>
            <person name="Holmfeldt K."/>
            <person name="Nilsson E."/>
            <person name="Simone D."/>
            <person name="Lopez-Fernandez M."/>
            <person name="Wu X."/>
            <person name="de Brujin I."/>
            <person name="Lundin D."/>
            <person name="Andersson A."/>
            <person name="Bertilsson S."/>
            <person name="Dopson M."/>
        </authorList>
    </citation>
    <scope>NUCLEOTIDE SEQUENCE</scope>
    <source>
        <strain evidence="1">MM415B00659</strain>
    </source>
</reference>
<dbReference type="InterPro" id="IPR029063">
    <property type="entry name" value="SAM-dependent_MTases_sf"/>
</dbReference>
<name>A0A6M3J0C0_9ZZZZ</name>
<keyword evidence="1" id="KW-0489">Methyltransferase</keyword>
<dbReference type="AlphaFoldDB" id="A0A6M3J0C0"/>
<sequence>MLTRKNFINVLEASRRGDFRLFKTHYSRMSFTERKDLENVLDRYFPDQRNFNLAKILDIFNMIINVYGESNIKVIELGCNDCMLADNISKEFNEISSWHGYDINEFAIGRYTNNNSNNNKVEPFILRDHFYRTEIDDDFDVFVSSHTLEHFNDDGFVECLNHISHVKYIIIELPIFEFKSNSTDTHVLKMNREEMFKHFKYLGYKMFYLFQYGKNNSILVMGLYNEDA</sequence>
<evidence type="ECO:0000313" key="1">
    <source>
        <dbReference type="EMBL" id="QJA63058.1"/>
    </source>
</evidence>
<accession>A0A6M3J0C0</accession>